<dbReference type="AlphaFoldDB" id="A0AAV3VCU2"/>
<name>A0AAV3VCU2_9CLOT</name>
<gene>
    <name evidence="1" type="ORF">CDIOL_36890</name>
</gene>
<comment type="caution">
    <text evidence="1">The sequence shown here is derived from an EMBL/GenBank/DDBJ whole genome shotgun (WGS) entry which is preliminary data.</text>
</comment>
<protein>
    <recommendedName>
        <fullName evidence="3">Spo0E family sporulation regulatory protein-aspartic acid phosphatase</fullName>
    </recommendedName>
</protein>
<organism evidence="1 2">
    <name type="scientific">Clostridium diolis</name>
    <dbReference type="NCBI Taxonomy" id="223919"/>
    <lineage>
        <taxon>Bacteria</taxon>
        <taxon>Bacillati</taxon>
        <taxon>Bacillota</taxon>
        <taxon>Clostridia</taxon>
        <taxon>Eubacteriales</taxon>
        <taxon>Clostridiaceae</taxon>
        <taxon>Clostridium</taxon>
    </lineage>
</organism>
<dbReference type="SUPFAM" id="SSF140500">
    <property type="entry name" value="BAS1536-like"/>
    <property type="match status" value="1"/>
</dbReference>
<sequence length="63" mass="7644">MKKDPYKICKNMDEIERLRVDLYKHWNSIIKHNITEEILLMSEELDRAIVNYYQKDISDTEIG</sequence>
<dbReference type="Proteomes" id="UP000325212">
    <property type="component" value="Unassembled WGS sequence"/>
</dbReference>
<evidence type="ECO:0000313" key="2">
    <source>
        <dbReference type="Proteomes" id="UP000325212"/>
    </source>
</evidence>
<keyword evidence="2" id="KW-1185">Reference proteome</keyword>
<dbReference type="EMBL" id="BJLA01000015">
    <property type="protein sequence ID" value="GEA32766.1"/>
    <property type="molecule type" value="Genomic_DNA"/>
</dbReference>
<dbReference type="RefSeq" id="WP_039772947.1">
    <property type="nucleotide sequence ID" value="NZ_BJLA01000015.1"/>
</dbReference>
<evidence type="ECO:0000313" key="1">
    <source>
        <dbReference type="EMBL" id="GEA32766.1"/>
    </source>
</evidence>
<dbReference type="InterPro" id="IPR037208">
    <property type="entry name" value="Spo0E-like_sf"/>
</dbReference>
<proteinExistence type="predicted"/>
<evidence type="ECO:0008006" key="3">
    <source>
        <dbReference type="Google" id="ProtNLM"/>
    </source>
</evidence>
<reference evidence="1 2" key="1">
    <citation type="submission" date="2019-06" db="EMBL/GenBank/DDBJ databases">
        <title>Draft genome sequence of Clostridium diolis DSM 15410.</title>
        <authorList>
            <person name="Kobayashi H."/>
            <person name="Tanizawa Y."/>
            <person name="Tohno M."/>
        </authorList>
    </citation>
    <scope>NUCLEOTIDE SEQUENCE [LARGE SCALE GENOMIC DNA]</scope>
    <source>
        <strain evidence="1 2">DSM 15410</strain>
    </source>
</reference>
<accession>A0AAV3VCU2</accession>
<dbReference type="GO" id="GO:0043937">
    <property type="term" value="P:regulation of sporulation"/>
    <property type="evidence" value="ECO:0007669"/>
    <property type="project" value="InterPro"/>
</dbReference>